<evidence type="ECO:0000256" key="9">
    <source>
        <dbReference type="ARBA" id="ARBA00023157"/>
    </source>
</evidence>
<keyword evidence="5 11" id="KW-0547">Nucleotide-binding</keyword>
<comment type="pathway">
    <text evidence="11">Cofactor biosynthesis; thiamine diphosphate biosynthesis.</text>
</comment>
<dbReference type="InterPro" id="IPR004114">
    <property type="entry name" value="THUMP_dom"/>
</dbReference>
<evidence type="ECO:0000256" key="6">
    <source>
        <dbReference type="ARBA" id="ARBA00022840"/>
    </source>
</evidence>
<protein>
    <recommendedName>
        <fullName evidence="11">tRNA sulfurtransferase</fullName>
        <ecNumber evidence="11">2.8.1.4</ecNumber>
    </recommendedName>
    <alternativeName>
        <fullName evidence="11">Sulfur carrier protein ThiS sulfurtransferase</fullName>
    </alternativeName>
    <alternativeName>
        <fullName evidence="11">Thiamine biosynthesis protein ThiI</fullName>
    </alternativeName>
    <alternativeName>
        <fullName evidence="11">tRNA 4-thiouridine synthase</fullName>
    </alternativeName>
</protein>
<dbReference type="GO" id="GO:0009228">
    <property type="term" value="P:thiamine biosynthetic process"/>
    <property type="evidence" value="ECO:0007669"/>
    <property type="project" value="UniProtKB-KW"/>
</dbReference>
<feature type="domain" description="Rhodanese" evidence="12">
    <location>
        <begin position="405"/>
        <end position="481"/>
    </location>
</feature>
<evidence type="ECO:0000256" key="11">
    <source>
        <dbReference type="HAMAP-Rule" id="MF_00021"/>
    </source>
</evidence>
<feature type="binding site" evidence="11">
    <location>
        <position position="296"/>
    </location>
    <ligand>
        <name>ATP</name>
        <dbReference type="ChEBI" id="CHEBI:30616"/>
    </ligand>
</feature>
<reference evidence="14 15" key="1">
    <citation type="journal article" date="2014" name="Genome Biol. Evol.">
        <title>Genome degeneration and adaptation in a nascent stage of symbiosis.</title>
        <authorList>
            <person name="Oakeson K.F."/>
            <person name="Gil R."/>
            <person name="Clayton A.L."/>
            <person name="Dunn D.M."/>
            <person name="von Niederhausern A.C."/>
            <person name="Hamil C."/>
            <person name="Aoyagi A."/>
            <person name="Duval B."/>
            <person name="Baca A."/>
            <person name="Silva F.J."/>
            <person name="Vallier A."/>
            <person name="Jackson D.G."/>
            <person name="Latorre A."/>
            <person name="Weiss R.B."/>
            <person name="Heddi A."/>
            <person name="Moya A."/>
            <person name="Dale C."/>
        </authorList>
    </citation>
    <scope>NUCLEOTIDE SEQUENCE [LARGE SCALE GENOMIC DNA]</scope>
    <source>
        <strain evidence="14 15">HS1</strain>
    </source>
</reference>
<dbReference type="SUPFAM" id="SSF52402">
    <property type="entry name" value="Adenine nucleotide alpha hydrolases-like"/>
    <property type="match status" value="1"/>
</dbReference>
<keyword evidence="2 11" id="KW-0963">Cytoplasm</keyword>
<keyword evidence="8 11" id="KW-0784">Thiamine biosynthesis</keyword>
<dbReference type="NCBIfam" id="TIGR04271">
    <property type="entry name" value="ThiI_C_thiazole"/>
    <property type="match status" value="1"/>
</dbReference>
<feature type="domain" description="THUMP" evidence="13">
    <location>
        <begin position="61"/>
        <end position="165"/>
    </location>
</feature>
<dbReference type="Pfam" id="PF22025">
    <property type="entry name" value="ThiI_fer"/>
    <property type="match status" value="1"/>
</dbReference>
<evidence type="ECO:0000256" key="8">
    <source>
        <dbReference type="ARBA" id="ARBA00022977"/>
    </source>
</evidence>
<keyword evidence="3 11" id="KW-0820">tRNA-binding</keyword>
<dbReference type="PANTHER" id="PTHR43209">
    <property type="entry name" value="TRNA SULFURTRANSFERASE"/>
    <property type="match status" value="1"/>
</dbReference>
<dbReference type="GO" id="GO:0052837">
    <property type="term" value="P:thiazole biosynthetic process"/>
    <property type="evidence" value="ECO:0007669"/>
    <property type="project" value="InterPro"/>
</dbReference>
<evidence type="ECO:0000256" key="2">
    <source>
        <dbReference type="ARBA" id="ARBA00022490"/>
    </source>
</evidence>
<accession>W0I0M7</accession>
<dbReference type="GO" id="GO:0000049">
    <property type="term" value="F:tRNA binding"/>
    <property type="evidence" value="ECO:0007669"/>
    <property type="project" value="UniProtKB-UniRule"/>
</dbReference>
<dbReference type="InterPro" id="IPR014729">
    <property type="entry name" value="Rossmann-like_a/b/a_fold"/>
</dbReference>
<dbReference type="Gene3D" id="3.40.50.620">
    <property type="entry name" value="HUPs"/>
    <property type="match status" value="1"/>
</dbReference>
<keyword evidence="10" id="KW-0676">Redox-active center</keyword>
<dbReference type="SUPFAM" id="SSF52821">
    <property type="entry name" value="Rhodanese/Cell cycle control phosphatase"/>
    <property type="match status" value="1"/>
</dbReference>
<comment type="caution">
    <text evidence="11">Lacks conserved residue(s) required for the propagation of feature annotation.</text>
</comment>
<dbReference type="EC" id="2.8.1.4" evidence="11"/>
<dbReference type="PATRIC" id="fig|1239307.3.peg.3316"/>
<evidence type="ECO:0000313" key="14">
    <source>
        <dbReference type="EMBL" id="AHF78020.1"/>
    </source>
</evidence>
<dbReference type="GO" id="GO:0002937">
    <property type="term" value="P:tRNA 4-thiouridine biosynthesis"/>
    <property type="evidence" value="ECO:0007669"/>
    <property type="project" value="TreeGrafter"/>
</dbReference>
<dbReference type="InterPro" id="IPR036873">
    <property type="entry name" value="Rhodanese-like_dom_sf"/>
</dbReference>
<sequence length="483" mass="54388">MKFIIKLFPEITIKSQSVRLRFIKILTSNIRNILKECDESVAVVRHWDHIEVRTGNELRRPQVADALTRIPGIHHILAVEERPWQDMHDIYLQTLAMYRDRLVGKSFCVRVKRRGTHDFTSQDVERYVGGGLNQNVENTRVKLTHPDETVLLEIDNDRLLLITERLEGLGGFPIGTQEDVLSLISGGFDSGVSSYMLMRRGCRVNYCFFNLGGAAHEIGVRQVAYHLWRRYGLSHKVRFVSLDFASVVNEILAKVDDGQMGVVLKRMMVRAASAMAERYGIQALVTGEALGQVSSQTLTNLRLIDNASDTLILRPLISHDKEHIITLARQIGTEEFAKTMPEYCGVISKSPTVRAVKSRIEQEEGQFDFAVLDAAVAQAQVLDIREIAADATAAPITEVETTAELGSGDVVLDIRSQDEQEGRPLTLDNVAVQTLPFYKLGSQFGDLDQSKSYLLYCDRGVMSRLQALYLREQGFHNVKVYRP</sequence>
<dbReference type="Proteomes" id="UP000019028">
    <property type="component" value="Chromosome"/>
</dbReference>
<dbReference type="GO" id="GO:0004810">
    <property type="term" value="F:CCA tRNA nucleotidyltransferase activity"/>
    <property type="evidence" value="ECO:0007669"/>
    <property type="project" value="InterPro"/>
</dbReference>
<dbReference type="InterPro" id="IPR050102">
    <property type="entry name" value="tRNA_sulfurtransferase_ThiI"/>
</dbReference>
<dbReference type="HAMAP" id="MF_00021">
    <property type="entry name" value="ThiI"/>
    <property type="match status" value="1"/>
</dbReference>
<dbReference type="KEGG" id="sod:Sant_3014"/>
<dbReference type="HOGENOM" id="CLU_037952_4_1_6"/>
<feature type="binding site" evidence="11">
    <location>
        <begin position="183"/>
        <end position="184"/>
    </location>
    <ligand>
        <name>ATP</name>
        <dbReference type="ChEBI" id="CHEBI:30616"/>
    </ligand>
</feature>
<dbReference type="CDD" id="cd01712">
    <property type="entry name" value="PPase_ThiI"/>
    <property type="match status" value="1"/>
</dbReference>
<keyword evidence="6 11" id="KW-0067">ATP-binding</keyword>
<comment type="subcellular location">
    <subcellularLocation>
        <location evidence="1 11">Cytoplasm</location>
    </subcellularLocation>
</comment>
<dbReference type="InterPro" id="IPR049962">
    <property type="entry name" value="THUMP_ThiI"/>
</dbReference>
<evidence type="ECO:0000256" key="4">
    <source>
        <dbReference type="ARBA" id="ARBA00022679"/>
    </source>
</evidence>
<gene>
    <name evidence="11 14" type="primary">thiI</name>
    <name evidence="14" type="ORF">Sant_3014</name>
</gene>
<dbReference type="PROSITE" id="PS50206">
    <property type="entry name" value="RHODANESE_3"/>
    <property type="match status" value="1"/>
</dbReference>
<keyword evidence="15" id="KW-1185">Reference proteome</keyword>
<dbReference type="CDD" id="cd00158">
    <property type="entry name" value="RHOD"/>
    <property type="match status" value="1"/>
</dbReference>
<dbReference type="OrthoDB" id="9773948at2"/>
<dbReference type="FunFam" id="3.40.50.620:FF:000029">
    <property type="entry name" value="tRNA sulfurtransferase"/>
    <property type="match status" value="1"/>
</dbReference>
<dbReference type="GO" id="GO:0005524">
    <property type="term" value="F:ATP binding"/>
    <property type="evidence" value="ECO:0007669"/>
    <property type="project" value="UniProtKB-UniRule"/>
</dbReference>
<name>W0I0M7_9GAMM</name>
<dbReference type="PANTHER" id="PTHR43209:SF1">
    <property type="entry name" value="TRNA SULFURTRANSFERASE"/>
    <property type="match status" value="1"/>
</dbReference>
<dbReference type="CDD" id="cd11716">
    <property type="entry name" value="THUMP_ThiI"/>
    <property type="match status" value="1"/>
</dbReference>
<feature type="binding site" evidence="11">
    <location>
        <position position="265"/>
    </location>
    <ligand>
        <name>ATP</name>
        <dbReference type="ChEBI" id="CHEBI:30616"/>
    </ligand>
</feature>
<dbReference type="Pfam" id="PF00581">
    <property type="entry name" value="Rhodanese"/>
    <property type="match status" value="1"/>
</dbReference>
<evidence type="ECO:0000313" key="15">
    <source>
        <dbReference type="Proteomes" id="UP000019028"/>
    </source>
</evidence>
<dbReference type="UniPathway" id="UPA00060"/>
<dbReference type="InterPro" id="IPR026340">
    <property type="entry name" value="THII_Thiazole_biosynth_dom"/>
</dbReference>
<dbReference type="InterPro" id="IPR001763">
    <property type="entry name" value="Rhodanese-like_dom"/>
</dbReference>
<dbReference type="InterPro" id="IPR054173">
    <property type="entry name" value="ThiI_fer"/>
</dbReference>
<dbReference type="SMART" id="SM00981">
    <property type="entry name" value="THUMP"/>
    <property type="match status" value="1"/>
</dbReference>
<keyword evidence="4 11" id="KW-0808">Transferase</keyword>
<comment type="similarity">
    <text evidence="11">Belongs to the ThiI family.</text>
</comment>
<dbReference type="GO" id="GO:0009229">
    <property type="term" value="P:thiamine diphosphate biosynthetic process"/>
    <property type="evidence" value="ECO:0007669"/>
    <property type="project" value="UniProtKB-UniRule"/>
</dbReference>
<dbReference type="NCBIfam" id="TIGR00342">
    <property type="entry name" value="tRNA uracil 4-sulfurtransferase ThiI"/>
    <property type="match status" value="1"/>
</dbReference>
<dbReference type="GO" id="GO:0005829">
    <property type="term" value="C:cytosol"/>
    <property type="evidence" value="ECO:0007669"/>
    <property type="project" value="TreeGrafter"/>
</dbReference>
<dbReference type="Gene3D" id="3.30.2130.30">
    <property type="match status" value="1"/>
</dbReference>
<dbReference type="SUPFAM" id="SSF143437">
    <property type="entry name" value="THUMP domain-like"/>
    <property type="match status" value="1"/>
</dbReference>
<organism evidence="14 15">
    <name type="scientific">Sodalis praecaptivus</name>
    <dbReference type="NCBI Taxonomy" id="1239307"/>
    <lineage>
        <taxon>Bacteria</taxon>
        <taxon>Pseudomonadati</taxon>
        <taxon>Pseudomonadota</taxon>
        <taxon>Gammaproteobacteria</taxon>
        <taxon>Enterobacterales</taxon>
        <taxon>Bruguierivoracaceae</taxon>
        <taxon>Sodalis</taxon>
    </lineage>
</organism>
<dbReference type="Pfam" id="PF02926">
    <property type="entry name" value="THUMP"/>
    <property type="match status" value="1"/>
</dbReference>
<dbReference type="EMBL" id="CP006569">
    <property type="protein sequence ID" value="AHF78020.1"/>
    <property type="molecule type" value="Genomic_DNA"/>
</dbReference>
<dbReference type="Gene3D" id="3.40.250.10">
    <property type="entry name" value="Rhodanese-like domain"/>
    <property type="match status" value="1"/>
</dbReference>
<evidence type="ECO:0000259" key="12">
    <source>
        <dbReference type="PROSITE" id="PS50206"/>
    </source>
</evidence>
<evidence type="ECO:0000256" key="3">
    <source>
        <dbReference type="ARBA" id="ARBA00022555"/>
    </source>
</evidence>
<dbReference type="InterPro" id="IPR049961">
    <property type="entry name" value="ThiI_N"/>
</dbReference>
<dbReference type="FunFam" id="3.30.2130.30:FF:000002">
    <property type="entry name" value="tRNA sulfurtransferase"/>
    <property type="match status" value="1"/>
</dbReference>
<proteinExistence type="inferred from homology"/>
<feature type="binding site" evidence="11">
    <location>
        <position position="287"/>
    </location>
    <ligand>
        <name>ATP</name>
        <dbReference type="ChEBI" id="CHEBI:30616"/>
    </ligand>
</feature>
<comment type="catalytic activity">
    <reaction evidence="11">
        <text>[ThiS sulfur-carrier protein]-C-terminal Gly-Gly-AMP + S-sulfanyl-L-cysteinyl-[cysteine desulfurase] + AH2 = [ThiS sulfur-carrier protein]-C-terminal-Gly-aminoethanethioate + L-cysteinyl-[cysteine desulfurase] + A + AMP + 2 H(+)</text>
        <dbReference type="Rhea" id="RHEA:43340"/>
        <dbReference type="Rhea" id="RHEA-COMP:12157"/>
        <dbReference type="Rhea" id="RHEA-COMP:12158"/>
        <dbReference type="Rhea" id="RHEA-COMP:12910"/>
        <dbReference type="Rhea" id="RHEA-COMP:19908"/>
        <dbReference type="ChEBI" id="CHEBI:13193"/>
        <dbReference type="ChEBI" id="CHEBI:15378"/>
        <dbReference type="ChEBI" id="CHEBI:17499"/>
        <dbReference type="ChEBI" id="CHEBI:29950"/>
        <dbReference type="ChEBI" id="CHEBI:61963"/>
        <dbReference type="ChEBI" id="CHEBI:90618"/>
        <dbReference type="ChEBI" id="CHEBI:232372"/>
        <dbReference type="ChEBI" id="CHEBI:456215"/>
    </reaction>
</comment>
<comment type="function">
    <text evidence="11">Catalyzes the ATP-dependent transfer of a sulfur to tRNA to produce 4-thiouridine in position 8 of tRNAs, which functions as a near-UV photosensor. Also catalyzes the transfer of sulfur to the sulfur carrier protein ThiS, forming ThiS-thiocarboxylate. This is a step in the synthesis of thiazole, in the thiamine biosynthesis pathway. The sulfur is donated as persulfide by IscS.</text>
</comment>
<evidence type="ECO:0000256" key="5">
    <source>
        <dbReference type="ARBA" id="ARBA00022741"/>
    </source>
</evidence>
<evidence type="ECO:0000256" key="1">
    <source>
        <dbReference type="ARBA" id="ARBA00004496"/>
    </source>
</evidence>
<comment type="catalytic activity">
    <reaction evidence="11">
        <text>[ThiI sulfur-carrier protein]-S-sulfanyl-L-cysteine + a uridine in tRNA + 2 reduced [2Fe-2S]-[ferredoxin] + ATP + H(+) = [ThiI sulfur-carrier protein]-L-cysteine + a 4-thiouridine in tRNA + 2 oxidized [2Fe-2S]-[ferredoxin] + AMP + diphosphate</text>
        <dbReference type="Rhea" id="RHEA:24176"/>
        <dbReference type="Rhea" id="RHEA-COMP:10000"/>
        <dbReference type="Rhea" id="RHEA-COMP:10001"/>
        <dbReference type="Rhea" id="RHEA-COMP:13337"/>
        <dbReference type="Rhea" id="RHEA-COMP:13338"/>
        <dbReference type="Rhea" id="RHEA-COMP:13339"/>
        <dbReference type="Rhea" id="RHEA-COMP:13340"/>
        <dbReference type="ChEBI" id="CHEBI:15378"/>
        <dbReference type="ChEBI" id="CHEBI:29950"/>
        <dbReference type="ChEBI" id="CHEBI:30616"/>
        <dbReference type="ChEBI" id="CHEBI:33019"/>
        <dbReference type="ChEBI" id="CHEBI:33737"/>
        <dbReference type="ChEBI" id="CHEBI:33738"/>
        <dbReference type="ChEBI" id="CHEBI:61963"/>
        <dbReference type="ChEBI" id="CHEBI:65315"/>
        <dbReference type="ChEBI" id="CHEBI:136798"/>
        <dbReference type="ChEBI" id="CHEBI:456215"/>
        <dbReference type="EC" id="2.8.1.4"/>
    </reaction>
</comment>
<evidence type="ECO:0000256" key="10">
    <source>
        <dbReference type="ARBA" id="ARBA00023284"/>
    </source>
</evidence>
<evidence type="ECO:0000256" key="7">
    <source>
        <dbReference type="ARBA" id="ARBA00022884"/>
    </source>
</evidence>
<dbReference type="AlphaFoldDB" id="W0I0M7"/>
<dbReference type="InterPro" id="IPR003720">
    <property type="entry name" value="tRNA_STrfase"/>
</dbReference>
<dbReference type="InterPro" id="IPR020536">
    <property type="entry name" value="ThiI_AANH"/>
</dbReference>
<keyword evidence="7 11" id="KW-0694">RNA-binding</keyword>
<dbReference type="Pfam" id="PF02568">
    <property type="entry name" value="ThiI"/>
    <property type="match status" value="1"/>
</dbReference>
<evidence type="ECO:0000259" key="13">
    <source>
        <dbReference type="PROSITE" id="PS51165"/>
    </source>
</evidence>
<feature type="active site" description="Cysteine persulfide intermediate" evidence="11">
    <location>
        <position position="457"/>
    </location>
</feature>
<keyword evidence="9" id="KW-1015">Disulfide bond</keyword>
<dbReference type="RefSeq" id="WP_025423158.1">
    <property type="nucleotide sequence ID" value="NZ_CP006569.1"/>
</dbReference>
<dbReference type="GO" id="GO:0140741">
    <property type="term" value="F:tRNA-uracil-4 sulfurtransferase activity"/>
    <property type="evidence" value="ECO:0007669"/>
    <property type="project" value="UniProtKB-EC"/>
</dbReference>
<dbReference type="PROSITE" id="PS51165">
    <property type="entry name" value="THUMP"/>
    <property type="match status" value="1"/>
</dbReference>